<evidence type="ECO:0000256" key="1">
    <source>
        <dbReference type="SAM" id="MobiDB-lite"/>
    </source>
</evidence>
<feature type="domain" description="Flagellar attachment zone protein 1 conserved" evidence="2">
    <location>
        <begin position="436"/>
        <end position="525"/>
    </location>
</feature>
<evidence type="ECO:0000259" key="2">
    <source>
        <dbReference type="Pfam" id="PF23398"/>
    </source>
</evidence>
<dbReference type="InterPro" id="IPR053285">
    <property type="entry name" value="Thylakoid_lumenal_pentapeptide"/>
</dbReference>
<feature type="compositionally biased region" description="Basic and acidic residues" evidence="1">
    <location>
        <begin position="1"/>
        <end position="11"/>
    </location>
</feature>
<keyword evidence="4" id="KW-1185">Reference proteome</keyword>
<feature type="compositionally biased region" description="Basic and acidic residues" evidence="1">
    <location>
        <begin position="46"/>
        <end position="79"/>
    </location>
</feature>
<name>F9W356_TRYCI</name>
<dbReference type="PANTHER" id="PTHR47121">
    <property type="entry name" value="THYLAKOID LUMENAL PROTEIN TL20.3, CHLOROPLASTIC"/>
    <property type="match status" value="1"/>
</dbReference>
<gene>
    <name evidence="3" type="ORF">TCIL3000_0_25370</name>
</gene>
<reference evidence="3 4" key="2">
    <citation type="journal article" date="2012" name="Proc. Natl. Acad. Sci. U.S.A.">
        <title>Antigenic diversity is generated by distinct evolutionary mechanisms in African trypanosome species.</title>
        <authorList>
            <person name="Jackson A.P."/>
            <person name="Berry A."/>
            <person name="Aslett M."/>
            <person name="Allison H.C."/>
            <person name="Burton P."/>
            <person name="Vavrova-Anderson J."/>
            <person name="Brown R."/>
            <person name="Browne H."/>
            <person name="Corton N."/>
            <person name="Hauser H."/>
            <person name="Gamble J."/>
            <person name="Gilderthorp R."/>
            <person name="Marcello L."/>
            <person name="McQuillan J."/>
            <person name="Otto T.D."/>
            <person name="Quail M.A."/>
            <person name="Sanders M.J."/>
            <person name="van Tonder A."/>
            <person name="Ginger M.L."/>
            <person name="Field M.C."/>
            <person name="Barry J.D."/>
            <person name="Hertz-Fowler C."/>
            <person name="Berriman M."/>
        </authorList>
    </citation>
    <scope>NUCLEOTIDE SEQUENCE [LARGE SCALE GENOMIC DNA]</scope>
    <source>
        <strain evidence="3 4">IL3000</strain>
    </source>
</reference>
<dbReference type="VEuPathDB" id="TriTrypDB:TcIL3000_0_25370"/>
<dbReference type="EMBL" id="CAEQ01000354">
    <property type="protein sequence ID" value="CCD11564.1"/>
    <property type="molecule type" value="Genomic_DNA"/>
</dbReference>
<feature type="compositionally biased region" description="Basic and acidic residues" evidence="1">
    <location>
        <begin position="26"/>
        <end position="37"/>
    </location>
</feature>
<proteinExistence type="predicted"/>
<accession>F9W356</accession>
<evidence type="ECO:0000313" key="4">
    <source>
        <dbReference type="Proteomes" id="UP000000702"/>
    </source>
</evidence>
<evidence type="ECO:0000313" key="3">
    <source>
        <dbReference type="EMBL" id="CCD11564.1"/>
    </source>
</evidence>
<dbReference type="InterPro" id="IPR056614">
    <property type="entry name" value="FAZ1_cons"/>
</dbReference>
<dbReference type="AlphaFoldDB" id="F9W356"/>
<feature type="domain" description="Flagellar attachment zone protein 1 conserved" evidence="2">
    <location>
        <begin position="82"/>
        <end position="169"/>
    </location>
</feature>
<sequence>MYKQEDGKEMEGNGVWSPQNAQKWRASTEETSARGPEDTMNGGVDRNPKSEYDQTEHTSTNAKHDTHVPRSEKDGAEREEVVLTRHRLTLSGDSWPDILKENHAAFDEAFDIDICGALGLPRGSVKDAKLGSDGQTVSFGVRHPTSLLKSDVKRALGQCSFENAWRLYGSPRTGITPDAAYPPLRASEEAQPPLYDMEVSTPSVAGGCGSFPLKIVRPRLIEHGKCSISANTPSVEVLRGALYDENTVVTRHRVKFNGSSWGSILKHRLEELDKALDADVCETVGLPPGSVEGAKYVPDGLTVSFGVRHSASLHRKSVAELLAKGQFVNIWSLYARYKREGATNGVPHGSSGATGSIQPTVCSPKNASSHTPSTHHKMVEAVEVPHDVHARPSQPQHQGVLEETTVPLETKEKRADVAGGVSVDTFHTTPVGETSVVTRHRVKLNGDDWPDVFNNQRVAFDDAFDCDVCTSVKLPRGSVQDVTLGPDGQSVAFGVQHPSSLLRSDVKKALRTCPFTRTLALYNSRPIGDYINPTVSALAAPNVLAPQPIGQYADACSLPPERANQSHVRTMVSCDLVDGGLFTRSSPFIEVYNGACVEEDIVVTHHGVMLNGANWMSVFMKGVPFDDAFDADVCGAVGLPRGCVENIKMGPDGHLVTFSVRHPASVRGSDIKKALRKSPFVNTLRLYQSGSVASSNINTPPTLRTSEEAPIQLRQKESAPYTLSSELGNPSNTKTLLPFENTNETTNTSAVSVPTFNAVPRTRHVLVIMVLG</sequence>
<feature type="domain" description="Flagellar attachment zone protein 1 conserved" evidence="2">
    <location>
        <begin position="601"/>
        <end position="689"/>
    </location>
</feature>
<organism evidence="3 4">
    <name type="scientific">Trypanosoma congolense (strain IL3000)</name>
    <dbReference type="NCBI Taxonomy" id="1068625"/>
    <lineage>
        <taxon>Eukaryota</taxon>
        <taxon>Discoba</taxon>
        <taxon>Euglenozoa</taxon>
        <taxon>Kinetoplastea</taxon>
        <taxon>Metakinetoplastina</taxon>
        <taxon>Trypanosomatida</taxon>
        <taxon>Trypanosomatidae</taxon>
        <taxon>Trypanosoma</taxon>
        <taxon>Nannomonas</taxon>
    </lineage>
</organism>
<feature type="region of interest" description="Disordered" evidence="1">
    <location>
        <begin position="1"/>
        <end position="79"/>
    </location>
</feature>
<protein>
    <submittedName>
        <fullName evidence="3">WGS project CAEQ00000000 data, annotated contig 1002</fullName>
    </submittedName>
</protein>
<dbReference type="Pfam" id="PF23398">
    <property type="entry name" value="FAZ1_cons"/>
    <property type="match status" value="4"/>
</dbReference>
<reference evidence="4" key="1">
    <citation type="submission" date="2011-07" db="EMBL/GenBank/DDBJ databases">
        <title>Divergent evolution of antigenic variation in African trypanosomes.</title>
        <authorList>
            <person name="Jackson A.P."/>
            <person name="Berry A."/>
            <person name="Allison H.C."/>
            <person name="Burton P."/>
            <person name="Anderson J."/>
            <person name="Aslett M."/>
            <person name="Brown R."/>
            <person name="Corton N."/>
            <person name="Harris D."/>
            <person name="Hauser H."/>
            <person name="Gamble J."/>
            <person name="Gilderthorp R."/>
            <person name="McQuillan J."/>
            <person name="Quail M.A."/>
            <person name="Sanders M."/>
            <person name="Van Tonder A."/>
            <person name="Ginger M.L."/>
            <person name="Donelson J.E."/>
            <person name="Field M.C."/>
            <person name="Barry J.D."/>
            <person name="Berriman M."/>
            <person name="Hertz-Fowler C."/>
        </authorList>
    </citation>
    <scope>NUCLEOTIDE SEQUENCE [LARGE SCALE GENOMIC DNA]</scope>
    <source>
        <strain evidence="4">IL3000</strain>
    </source>
</reference>
<comment type="caution">
    <text evidence="3">The sequence shown here is derived from an EMBL/GenBank/DDBJ whole genome shotgun (WGS) entry which is preliminary data.</text>
</comment>
<dbReference type="Proteomes" id="UP000000702">
    <property type="component" value="Unassembled WGS sequence"/>
</dbReference>
<dbReference type="PANTHER" id="PTHR47121:SF2">
    <property type="entry name" value="THYLAKOID LUMENAL PROTEIN TL20.3, CHLOROPLASTIC"/>
    <property type="match status" value="1"/>
</dbReference>
<feature type="domain" description="Flagellar attachment zone protein 1 conserved" evidence="2">
    <location>
        <begin position="247"/>
        <end position="336"/>
    </location>
</feature>